<protein>
    <submittedName>
        <fullName evidence="1">Uncharacterized protein</fullName>
    </submittedName>
</protein>
<comment type="caution">
    <text evidence="1">The sequence shown here is derived from an EMBL/GenBank/DDBJ whole genome shotgun (WGS) entry which is preliminary data.</text>
</comment>
<dbReference type="EMBL" id="JARBHB010000002">
    <property type="protein sequence ID" value="KAJ8891573.1"/>
    <property type="molecule type" value="Genomic_DNA"/>
</dbReference>
<reference evidence="1 2" key="1">
    <citation type="submission" date="2023-02" db="EMBL/GenBank/DDBJ databases">
        <title>LHISI_Scaffold_Assembly.</title>
        <authorList>
            <person name="Stuart O.P."/>
            <person name="Cleave R."/>
            <person name="Magrath M.J.L."/>
            <person name="Mikheyev A.S."/>
        </authorList>
    </citation>
    <scope>NUCLEOTIDE SEQUENCE [LARGE SCALE GENOMIC DNA]</scope>
    <source>
        <strain evidence="1">Daus_M_001</strain>
        <tissue evidence="1">Leg muscle</tissue>
    </source>
</reference>
<keyword evidence="2" id="KW-1185">Reference proteome</keyword>
<sequence>MLCALPLLCLDHKEATNIIVCDIHKHEKKNLEEFWRNSAAQQIEDEDNVTYKWWVKTEYIMSLITKQDTVTDFVDLYCEQDAVQGYHWDNSQATLHTSSVIKWGKI</sequence>
<evidence type="ECO:0000313" key="2">
    <source>
        <dbReference type="Proteomes" id="UP001159363"/>
    </source>
</evidence>
<name>A0ABQ9I4J2_9NEOP</name>
<accession>A0ABQ9I4J2</accession>
<evidence type="ECO:0000313" key="1">
    <source>
        <dbReference type="EMBL" id="KAJ8891573.1"/>
    </source>
</evidence>
<organism evidence="1 2">
    <name type="scientific">Dryococelus australis</name>
    <dbReference type="NCBI Taxonomy" id="614101"/>
    <lineage>
        <taxon>Eukaryota</taxon>
        <taxon>Metazoa</taxon>
        <taxon>Ecdysozoa</taxon>
        <taxon>Arthropoda</taxon>
        <taxon>Hexapoda</taxon>
        <taxon>Insecta</taxon>
        <taxon>Pterygota</taxon>
        <taxon>Neoptera</taxon>
        <taxon>Polyneoptera</taxon>
        <taxon>Phasmatodea</taxon>
        <taxon>Verophasmatodea</taxon>
        <taxon>Anareolatae</taxon>
        <taxon>Phasmatidae</taxon>
        <taxon>Eurycanthinae</taxon>
        <taxon>Dryococelus</taxon>
    </lineage>
</organism>
<gene>
    <name evidence="1" type="ORF">PR048_004101</name>
</gene>
<dbReference type="Proteomes" id="UP001159363">
    <property type="component" value="Chromosome 2"/>
</dbReference>
<proteinExistence type="predicted"/>